<gene>
    <name evidence="5" type="ORF">RM445_10030</name>
</gene>
<evidence type="ECO:0000313" key="6">
    <source>
        <dbReference type="Proteomes" id="UP001183202"/>
    </source>
</evidence>
<comment type="caution">
    <text evidence="5">The sequence shown here is derived from an EMBL/GenBank/DDBJ whole genome shotgun (WGS) entry which is preliminary data.</text>
</comment>
<dbReference type="InterPro" id="IPR008613">
    <property type="entry name" value="Excalibur_Ca-bd_domain"/>
</dbReference>
<evidence type="ECO:0000256" key="3">
    <source>
        <dbReference type="SAM" id="SignalP"/>
    </source>
</evidence>
<organism evidence="5 6">
    <name type="scientific">Pseudonocardia charpentierae</name>
    <dbReference type="NCBI Taxonomy" id="3075545"/>
    <lineage>
        <taxon>Bacteria</taxon>
        <taxon>Bacillati</taxon>
        <taxon>Actinomycetota</taxon>
        <taxon>Actinomycetes</taxon>
        <taxon>Pseudonocardiales</taxon>
        <taxon>Pseudonocardiaceae</taxon>
        <taxon>Pseudonocardia</taxon>
    </lineage>
</organism>
<keyword evidence="2" id="KW-0812">Transmembrane</keyword>
<proteinExistence type="predicted"/>
<keyword evidence="2" id="KW-0472">Membrane</keyword>
<protein>
    <submittedName>
        <fullName evidence="5">Excalibur calcium-binding domain-containing protein</fullName>
    </submittedName>
</protein>
<feature type="signal peptide" evidence="3">
    <location>
        <begin position="1"/>
        <end position="26"/>
    </location>
</feature>
<feature type="region of interest" description="Disordered" evidence="1">
    <location>
        <begin position="74"/>
        <end position="111"/>
    </location>
</feature>
<feature type="transmembrane region" description="Helical" evidence="2">
    <location>
        <begin position="141"/>
        <end position="159"/>
    </location>
</feature>
<evidence type="ECO:0000259" key="4">
    <source>
        <dbReference type="Pfam" id="PF05901"/>
    </source>
</evidence>
<name>A0ABU2N8N1_9PSEU</name>
<keyword evidence="3" id="KW-0732">Signal</keyword>
<evidence type="ECO:0000313" key="5">
    <source>
        <dbReference type="EMBL" id="MDT0349858.1"/>
    </source>
</evidence>
<dbReference type="Proteomes" id="UP001183202">
    <property type="component" value="Unassembled WGS sequence"/>
</dbReference>
<feature type="chain" id="PRO_5045960777" evidence="3">
    <location>
        <begin position="27"/>
        <end position="166"/>
    </location>
</feature>
<evidence type="ECO:0000256" key="1">
    <source>
        <dbReference type="SAM" id="MobiDB-lite"/>
    </source>
</evidence>
<dbReference type="RefSeq" id="WP_311555890.1">
    <property type="nucleotide sequence ID" value="NZ_JAVREJ010000005.1"/>
</dbReference>
<dbReference type="EMBL" id="JAVREJ010000005">
    <property type="protein sequence ID" value="MDT0349858.1"/>
    <property type="molecule type" value="Genomic_DNA"/>
</dbReference>
<dbReference type="Pfam" id="PF05901">
    <property type="entry name" value="Excalibur"/>
    <property type="match status" value="1"/>
</dbReference>
<accession>A0ABU2N8N1</accession>
<keyword evidence="2" id="KW-1133">Transmembrane helix</keyword>
<feature type="region of interest" description="Disordered" evidence="1">
    <location>
        <begin position="25"/>
        <end position="59"/>
    </location>
</feature>
<reference evidence="6" key="1">
    <citation type="submission" date="2023-07" db="EMBL/GenBank/DDBJ databases">
        <title>30 novel species of actinomycetes from the DSMZ collection.</title>
        <authorList>
            <person name="Nouioui I."/>
        </authorList>
    </citation>
    <scope>NUCLEOTIDE SEQUENCE [LARGE SCALE GENOMIC DNA]</scope>
    <source>
        <strain evidence="6">DSM 45834</strain>
    </source>
</reference>
<sequence length="166" mass="17000">MYLRTVLAAAVLATVATFPLAGVASAQPQPTDRDCRDFASQAAAQSALRSHSGDPQRLDANHNGVACEDYFRMGQVDPEVPPPPAAPVQPVADTEPDPGVIDPPAAAAPDAPVRTVPEHQILVKPVGAADTGDGSAAPTDPVPVVLLLGGLGAAVALGVRRWPARR</sequence>
<feature type="domain" description="Excalibur calcium-binding" evidence="4">
    <location>
        <begin position="33"/>
        <end position="68"/>
    </location>
</feature>
<feature type="compositionally biased region" description="Low complexity" evidence="1">
    <location>
        <begin position="88"/>
        <end position="111"/>
    </location>
</feature>
<evidence type="ECO:0000256" key="2">
    <source>
        <dbReference type="SAM" id="Phobius"/>
    </source>
</evidence>
<keyword evidence="6" id="KW-1185">Reference proteome</keyword>